<dbReference type="eggNOG" id="ENOG502QRSK">
    <property type="taxonomic scope" value="Eukaryota"/>
</dbReference>
<dbReference type="GO" id="GO:0009773">
    <property type="term" value="P:photosynthetic electron transport in photosystem I"/>
    <property type="evidence" value="ECO:0007669"/>
    <property type="project" value="InterPro"/>
</dbReference>
<evidence type="ECO:0000256" key="1">
    <source>
        <dbReference type="SAM" id="Phobius"/>
    </source>
</evidence>
<evidence type="ECO:0000313" key="2">
    <source>
        <dbReference type="EMBL" id="EKX36038.1"/>
    </source>
</evidence>
<proteinExistence type="predicted"/>
<keyword evidence="1" id="KW-0472">Membrane</keyword>
<reference evidence="3" key="3">
    <citation type="submission" date="2015-06" db="UniProtKB">
        <authorList>
            <consortium name="EnsemblProtists"/>
        </authorList>
    </citation>
    <scope>IDENTIFICATION</scope>
</reference>
<dbReference type="GeneID" id="17292777"/>
<dbReference type="RefSeq" id="XP_005823018.1">
    <property type="nucleotide sequence ID" value="XM_005822961.1"/>
</dbReference>
<dbReference type="GO" id="GO:0009535">
    <property type="term" value="C:chloroplast thylakoid membrane"/>
    <property type="evidence" value="ECO:0007669"/>
    <property type="project" value="InterPro"/>
</dbReference>
<dbReference type="Proteomes" id="UP000011087">
    <property type="component" value="Unassembled WGS sequence"/>
</dbReference>
<feature type="transmembrane region" description="Helical" evidence="1">
    <location>
        <begin position="169"/>
        <end position="190"/>
    </location>
</feature>
<feature type="transmembrane region" description="Helical" evidence="1">
    <location>
        <begin position="136"/>
        <end position="157"/>
    </location>
</feature>
<dbReference type="GO" id="GO:0016730">
    <property type="term" value="F:oxidoreductase activity, acting on iron-sulfur proteins as donors"/>
    <property type="evidence" value="ECO:0007669"/>
    <property type="project" value="InterPro"/>
</dbReference>
<gene>
    <name evidence="2" type="ORF">GUITHDRAFT_90093</name>
</gene>
<dbReference type="InterPro" id="IPR039987">
    <property type="entry name" value="PGRL1"/>
</dbReference>
<reference evidence="2 4" key="1">
    <citation type="journal article" date="2012" name="Nature">
        <title>Algal genomes reveal evolutionary mosaicism and the fate of nucleomorphs.</title>
        <authorList>
            <consortium name="DOE Joint Genome Institute"/>
            <person name="Curtis B.A."/>
            <person name="Tanifuji G."/>
            <person name="Burki F."/>
            <person name="Gruber A."/>
            <person name="Irimia M."/>
            <person name="Maruyama S."/>
            <person name="Arias M.C."/>
            <person name="Ball S.G."/>
            <person name="Gile G.H."/>
            <person name="Hirakawa Y."/>
            <person name="Hopkins J.F."/>
            <person name="Kuo A."/>
            <person name="Rensing S.A."/>
            <person name="Schmutz J."/>
            <person name="Symeonidi A."/>
            <person name="Elias M."/>
            <person name="Eveleigh R.J."/>
            <person name="Herman E.K."/>
            <person name="Klute M.J."/>
            <person name="Nakayama T."/>
            <person name="Obornik M."/>
            <person name="Reyes-Prieto A."/>
            <person name="Armbrust E.V."/>
            <person name="Aves S.J."/>
            <person name="Beiko R.G."/>
            <person name="Coutinho P."/>
            <person name="Dacks J.B."/>
            <person name="Durnford D.G."/>
            <person name="Fast N.M."/>
            <person name="Green B.R."/>
            <person name="Grisdale C.J."/>
            <person name="Hempel F."/>
            <person name="Henrissat B."/>
            <person name="Hoppner M.P."/>
            <person name="Ishida K."/>
            <person name="Kim E."/>
            <person name="Koreny L."/>
            <person name="Kroth P.G."/>
            <person name="Liu Y."/>
            <person name="Malik S.B."/>
            <person name="Maier U.G."/>
            <person name="McRose D."/>
            <person name="Mock T."/>
            <person name="Neilson J.A."/>
            <person name="Onodera N.T."/>
            <person name="Poole A.M."/>
            <person name="Pritham E.J."/>
            <person name="Richards T.A."/>
            <person name="Rocap G."/>
            <person name="Roy S.W."/>
            <person name="Sarai C."/>
            <person name="Schaack S."/>
            <person name="Shirato S."/>
            <person name="Slamovits C.H."/>
            <person name="Spencer D.F."/>
            <person name="Suzuki S."/>
            <person name="Worden A.Z."/>
            <person name="Zauner S."/>
            <person name="Barry K."/>
            <person name="Bell C."/>
            <person name="Bharti A.K."/>
            <person name="Crow J.A."/>
            <person name="Grimwood J."/>
            <person name="Kramer R."/>
            <person name="Lindquist E."/>
            <person name="Lucas S."/>
            <person name="Salamov A."/>
            <person name="McFadden G.I."/>
            <person name="Lane C.E."/>
            <person name="Keeling P.J."/>
            <person name="Gray M.W."/>
            <person name="Grigoriev I.V."/>
            <person name="Archibald J.M."/>
        </authorList>
    </citation>
    <scope>NUCLEOTIDE SEQUENCE</scope>
    <source>
        <strain evidence="2 4">CCMP2712</strain>
    </source>
</reference>
<evidence type="ECO:0000313" key="4">
    <source>
        <dbReference type="Proteomes" id="UP000011087"/>
    </source>
</evidence>
<reference evidence="4" key="2">
    <citation type="submission" date="2012-11" db="EMBL/GenBank/DDBJ databases">
        <authorList>
            <person name="Kuo A."/>
            <person name="Curtis B.A."/>
            <person name="Tanifuji G."/>
            <person name="Burki F."/>
            <person name="Gruber A."/>
            <person name="Irimia M."/>
            <person name="Maruyama S."/>
            <person name="Arias M.C."/>
            <person name="Ball S.G."/>
            <person name="Gile G.H."/>
            <person name="Hirakawa Y."/>
            <person name="Hopkins J.F."/>
            <person name="Rensing S.A."/>
            <person name="Schmutz J."/>
            <person name="Symeonidi A."/>
            <person name="Elias M."/>
            <person name="Eveleigh R.J."/>
            <person name="Herman E.K."/>
            <person name="Klute M.J."/>
            <person name="Nakayama T."/>
            <person name="Obornik M."/>
            <person name="Reyes-Prieto A."/>
            <person name="Armbrust E.V."/>
            <person name="Aves S.J."/>
            <person name="Beiko R.G."/>
            <person name="Coutinho P."/>
            <person name="Dacks J.B."/>
            <person name="Durnford D.G."/>
            <person name="Fast N.M."/>
            <person name="Green B.R."/>
            <person name="Grisdale C."/>
            <person name="Hempe F."/>
            <person name="Henrissat B."/>
            <person name="Hoppner M.P."/>
            <person name="Ishida K.-I."/>
            <person name="Kim E."/>
            <person name="Koreny L."/>
            <person name="Kroth P.G."/>
            <person name="Liu Y."/>
            <person name="Malik S.-B."/>
            <person name="Maier U.G."/>
            <person name="McRose D."/>
            <person name="Mock T."/>
            <person name="Neilson J.A."/>
            <person name="Onodera N.T."/>
            <person name="Poole A.M."/>
            <person name="Pritham E.J."/>
            <person name="Richards T.A."/>
            <person name="Rocap G."/>
            <person name="Roy S.W."/>
            <person name="Sarai C."/>
            <person name="Schaack S."/>
            <person name="Shirato S."/>
            <person name="Slamovits C.H."/>
            <person name="Spencer D.F."/>
            <person name="Suzuki S."/>
            <person name="Worden A.Z."/>
            <person name="Zauner S."/>
            <person name="Barry K."/>
            <person name="Bell C."/>
            <person name="Bharti A.K."/>
            <person name="Crow J.A."/>
            <person name="Grimwood J."/>
            <person name="Kramer R."/>
            <person name="Lindquist E."/>
            <person name="Lucas S."/>
            <person name="Salamov A."/>
            <person name="McFadden G.I."/>
            <person name="Lane C.E."/>
            <person name="Keeling P.J."/>
            <person name="Gray M.W."/>
            <person name="Grigoriev I.V."/>
            <person name="Archibald J.M."/>
        </authorList>
    </citation>
    <scope>NUCLEOTIDE SEQUENCE</scope>
    <source>
        <strain evidence="4">CCMP2712</strain>
    </source>
</reference>
<keyword evidence="4" id="KW-1185">Reference proteome</keyword>
<keyword evidence="1" id="KW-0812">Transmembrane</keyword>
<dbReference type="AlphaFoldDB" id="L1IIF6"/>
<dbReference type="PANTHER" id="PTHR31032">
    <property type="entry name" value="PGR5-LIKE PROTEIN 1B, CHLOROPLASTIC"/>
    <property type="match status" value="1"/>
</dbReference>
<dbReference type="STRING" id="905079.L1IIF6"/>
<keyword evidence="1" id="KW-1133">Transmembrane helix</keyword>
<dbReference type="HOGENOM" id="CLU_096257_0_0_1"/>
<dbReference type="PaxDb" id="55529-EKX36038"/>
<accession>L1IIF6</accession>
<dbReference type="OrthoDB" id="38589at2759"/>
<dbReference type="OMA" id="TWFIVLP"/>
<protein>
    <submittedName>
        <fullName evidence="2 3">Uncharacterized protein</fullName>
    </submittedName>
</protein>
<dbReference type="EnsemblProtists" id="EKX36038">
    <property type="protein sequence ID" value="EKX36038"/>
    <property type="gene ID" value="GUITHDRAFT_90093"/>
</dbReference>
<name>L1IIF6_GUITC</name>
<dbReference type="EMBL" id="JH993080">
    <property type="protein sequence ID" value="EKX36038.1"/>
    <property type="molecule type" value="Genomic_DNA"/>
</dbReference>
<dbReference type="PANTHER" id="PTHR31032:SF1">
    <property type="entry name" value="PGR5-LIKE PROTEIN 1B, CHLOROPLASTIC"/>
    <property type="match status" value="1"/>
</dbReference>
<evidence type="ECO:0000313" key="3">
    <source>
        <dbReference type="EnsemblProtists" id="EKX36038"/>
    </source>
</evidence>
<dbReference type="KEGG" id="gtt:GUITHDRAFT_90093"/>
<sequence length="253" mass="28222">MVKELGGESEFFGVDKEGNPVKLTLAAKEKLYLDATSAFHNDGKSILSDAEYDKLKSDLAFEGSYVGLMSREEVKFMVAANRYQEGKPIMSDEEFDSLRRKLKQQNSRAVIHEVPTCKVDGQTCKSDLIPDTTKNAVLYFPALIVVTIVWSELAYWFTTLQGGSPNPLTSLVINSPFIAGFTWAITNFLLFQKPFVTSVQCPRCQTYQNIYFGDILFVSGKTEDVVETQCVNKACACNLVANKQKMVCESSLQ</sequence>
<organism evidence="2">
    <name type="scientific">Guillardia theta (strain CCMP2712)</name>
    <name type="common">Cryptophyte</name>
    <dbReference type="NCBI Taxonomy" id="905079"/>
    <lineage>
        <taxon>Eukaryota</taxon>
        <taxon>Cryptophyceae</taxon>
        <taxon>Pyrenomonadales</taxon>
        <taxon>Geminigeraceae</taxon>
        <taxon>Guillardia</taxon>
    </lineage>
</organism>